<organism evidence="1">
    <name type="scientific">marine sediment metagenome</name>
    <dbReference type="NCBI Taxonomy" id="412755"/>
    <lineage>
        <taxon>unclassified sequences</taxon>
        <taxon>metagenomes</taxon>
        <taxon>ecological metagenomes</taxon>
    </lineage>
</organism>
<gene>
    <name evidence="1" type="ORF">LCGC14_1929040</name>
</gene>
<sequence>MANFDNDVSHRINVAAYYLSQKNFAYDKLCWLLAERQLLVQRDPKHNQHGRMKEKAAEIFFSGPPYDILVYLIAELDILIKLKKT</sequence>
<comment type="caution">
    <text evidence="1">The sequence shown here is derived from an EMBL/GenBank/DDBJ whole genome shotgun (WGS) entry which is preliminary data.</text>
</comment>
<reference evidence="1" key="1">
    <citation type="journal article" date="2015" name="Nature">
        <title>Complex archaea that bridge the gap between prokaryotes and eukaryotes.</title>
        <authorList>
            <person name="Spang A."/>
            <person name="Saw J.H."/>
            <person name="Jorgensen S.L."/>
            <person name="Zaremba-Niedzwiedzka K."/>
            <person name="Martijn J."/>
            <person name="Lind A.E."/>
            <person name="van Eijk R."/>
            <person name="Schleper C."/>
            <person name="Guy L."/>
            <person name="Ettema T.J."/>
        </authorList>
    </citation>
    <scope>NUCLEOTIDE SEQUENCE</scope>
</reference>
<proteinExistence type="predicted"/>
<protein>
    <submittedName>
        <fullName evidence="1">Uncharacterized protein</fullName>
    </submittedName>
</protein>
<dbReference type="AlphaFoldDB" id="A0A0F9GBZ2"/>
<name>A0A0F9GBZ2_9ZZZZ</name>
<accession>A0A0F9GBZ2</accession>
<evidence type="ECO:0000313" key="1">
    <source>
        <dbReference type="EMBL" id="KKL88006.1"/>
    </source>
</evidence>
<dbReference type="EMBL" id="LAZR01020685">
    <property type="protein sequence ID" value="KKL88006.1"/>
    <property type="molecule type" value="Genomic_DNA"/>
</dbReference>